<dbReference type="EMBL" id="JAHHHD010000048">
    <property type="protein sequence ID" value="MBW4661889.1"/>
    <property type="molecule type" value="Genomic_DNA"/>
</dbReference>
<organism evidence="5 6">
    <name type="scientific">Drouetiella hepatica Uher 2000/2452</name>
    <dbReference type="NCBI Taxonomy" id="904376"/>
    <lineage>
        <taxon>Bacteria</taxon>
        <taxon>Bacillati</taxon>
        <taxon>Cyanobacteriota</taxon>
        <taxon>Cyanophyceae</taxon>
        <taxon>Oculatellales</taxon>
        <taxon>Oculatellaceae</taxon>
        <taxon>Drouetiella</taxon>
    </lineage>
</organism>
<reference evidence="5" key="1">
    <citation type="submission" date="2021-05" db="EMBL/GenBank/DDBJ databases">
        <authorList>
            <person name="Pietrasiak N."/>
            <person name="Ward R."/>
            <person name="Stajich J.E."/>
            <person name="Kurbessoian T."/>
        </authorList>
    </citation>
    <scope>NUCLEOTIDE SEQUENCE</scope>
    <source>
        <strain evidence="5">UHER 2000/2452</strain>
    </source>
</reference>
<evidence type="ECO:0000313" key="6">
    <source>
        <dbReference type="Proteomes" id="UP000757435"/>
    </source>
</evidence>
<name>A0A951QFS3_9CYAN</name>
<dbReference type="InterPro" id="IPR005804">
    <property type="entry name" value="FA_desaturase_dom"/>
</dbReference>
<comment type="cofactor">
    <cofactor evidence="1">
        <name>Fe(2+)</name>
        <dbReference type="ChEBI" id="CHEBI:29033"/>
    </cofactor>
</comment>
<comment type="similarity">
    <text evidence="2">Belongs to the fatty acid desaturase type 2 family.</text>
</comment>
<sequence>MSALSAALSSRISQRRNWINRLVIAYVFVGYGFSIACISSQSWAANILGVLLLIHTLLWAAYFVHEFVHHTVFRQPRLNALLASIMLFLTGSCYCHFQDLARNHLAHHKNRADFSAFSIGDFLRSLPKPLMQLITILEWLYFPAINFILRWFCALAPFFGQARRDERWRNAGLLMLRGSLFTLLGWHSWRSLPLYFLAYICFINILRFMDCFQHTYAVFQLGQSIPQYNLDYEEANTFSNLMPDRWRWLNLLFLNFGYHNAHHRLIHCPWYLLPQLDAELYNSEYRQRVTLNRLVRNYHQFRIHRLFHGGGAVADISTGLNLEQFSGGVGVSFLVLREPLDWLKLNPETV</sequence>
<dbReference type="GO" id="GO:0006629">
    <property type="term" value="P:lipid metabolic process"/>
    <property type="evidence" value="ECO:0007669"/>
    <property type="project" value="InterPro"/>
</dbReference>
<accession>A0A951QFS3</accession>
<feature type="transmembrane region" description="Helical" evidence="3">
    <location>
        <begin position="47"/>
        <end position="68"/>
    </location>
</feature>
<feature type="transmembrane region" description="Helical" evidence="3">
    <location>
        <begin position="80"/>
        <end position="97"/>
    </location>
</feature>
<comment type="caution">
    <text evidence="5">The sequence shown here is derived from an EMBL/GenBank/DDBJ whole genome shotgun (WGS) entry which is preliminary data.</text>
</comment>
<feature type="domain" description="Fatty acid desaturase" evidence="4">
    <location>
        <begin position="42"/>
        <end position="288"/>
    </location>
</feature>
<dbReference type="AlphaFoldDB" id="A0A951QFS3"/>
<evidence type="ECO:0000259" key="4">
    <source>
        <dbReference type="Pfam" id="PF00487"/>
    </source>
</evidence>
<feature type="transmembrane region" description="Helical" evidence="3">
    <location>
        <begin position="171"/>
        <end position="189"/>
    </location>
</feature>
<evidence type="ECO:0000313" key="5">
    <source>
        <dbReference type="EMBL" id="MBW4661889.1"/>
    </source>
</evidence>
<keyword evidence="3" id="KW-0472">Membrane</keyword>
<protein>
    <submittedName>
        <fullName evidence="5">Fatty acid desaturase</fullName>
    </submittedName>
</protein>
<reference evidence="5" key="2">
    <citation type="journal article" date="2022" name="Microbiol. Resour. Announc.">
        <title>Metagenome Sequencing to Explore Phylogenomics of Terrestrial Cyanobacteria.</title>
        <authorList>
            <person name="Ward R.D."/>
            <person name="Stajich J.E."/>
            <person name="Johansen J.R."/>
            <person name="Huntemann M."/>
            <person name="Clum A."/>
            <person name="Foster B."/>
            <person name="Foster B."/>
            <person name="Roux S."/>
            <person name="Palaniappan K."/>
            <person name="Varghese N."/>
            <person name="Mukherjee S."/>
            <person name="Reddy T.B.K."/>
            <person name="Daum C."/>
            <person name="Copeland A."/>
            <person name="Chen I.A."/>
            <person name="Ivanova N.N."/>
            <person name="Kyrpides N.C."/>
            <person name="Shapiro N."/>
            <person name="Eloe-Fadrosh E.A."/>
            <person name="Pietrasiak N."/>
        </authorList>
    </citation>
    <scope>NUCLEOTIDE SEQUENCE</scope>
    <source>
        <strain evidence="5">UHER 2000/2452</strain>
    </source>
</reference>
<evidence type="ECO:0000256" key="2">
    <source>
        <dbReference type="ARBA" id="ARBA00008749"/>
    </source>
</evidence>
<proteinExistence type="inferred from homology"/>
<keyword evidence="3" id="KW-1133">Transmembrane helix</keyword>
<feature type="transmembrane region" description="Helical" evidence="3">
    <location>
        <begin position="21"/>
        <end position="41"/>
    </location>
</feature>
<evidence type="ECO:0000256" key="3">
    <source>
        <dbReference type="SAM" id="Phobius"/>
    </source>
</evidence>
<gene>
    <name evidence="5" type="ORF">KME15_24750</name>
</gene>
<dbReference type="Proteomes" id="UP000757435">
    <property type="component" value="Unassembled WGS sequence"/>
</dbReference>
<dbReference type="Pfam" id="PF00487">
    <property type="entry name" value="FA_desaturase"/>
    <property type="match status" value="1"/>
</dbReference>
<keyword evidence="3" id="KW-0812">Transmembrane</keyword>
<evidence type="ECO:0000256" key="1">
    <source>
        <dbReference type="ARBA" id="ARBA00001954"/>
    </source>
</evidence>
<feature type="transmembrane region" description="Helical" evidence="3">
    <location>
        <begin position="139"/>
        <end position="159"/>
    </location>
</feature>